<evidence type="ECO:0000256" key="2">
    <source>
        <dbReference type="ARBA" id="ARBA00022692"/>
    </source>
</evidence>
<keyword evidence="3 5" id="KW-1133">Transmembrane helix</keyword>
<feature type="transmembrane region" description="Helical" evidence="5">
    <location>
        <begin position="145"/>
        <end position="165"/>
    </location>
</feature>
<keyword evidence="4 5" id="KW-0472">Membrane</keyword>
<name>A0ABY2Z1U6_9BACT</name>
<sequence length="217" mass="25642">MIKVNRKAGFWIRFLATIIDLSIFLAILVGTSFMVFNYRIGKMYNYWTYYIWLSIIILCLIFFWIIIPIIWKGKTIGMAMCKIKTIPQDTKTKLSKAIFDRQRLFSFTWVFVFLAFMIMVSPQTFEQAALINKDTHPLNQVQKLFLLLPTVLASFAAFIECFFILTNAKGNRVGLNDKFSRTFTVYINKFDEIEEELILEEKIKPVRRELPHIEYEN</sequence>
<dbReference type="Proteomes" id="UP000316851">
    <property type="component" value="Unassembled WGS sequence"/>
</dbReference>
<accession>A0ABY2Z1U6</accession>
<evidence type="ECO:0000256" key="1">
    <source>
        <dbReference type="ARBA" id="ARBA00004141"/>
    </source>
</evidence>
<evidence type="ECO:0000256" key="4">
    <source>
        <dbReference type="ARBA" id="ARBA00023136"/>
    </source>
</evidence>
<feature type="transmembrane region" description="Helical" evidence="5">
    <location>
        <begin position="49"/>
        <end position="71"/>
    </location>
</feature>
<organism evidence="7 8">
    <name type="scientific">Metamycoplasma neophronis</name>
    <dbReference type="NCBI Taxonomy" id="872983"/>
    <lineage>
        <taxon>Bacteria</taxon>
        <taxon>Bacillati</taxon>
        <taxon>Mycoplasmatota</taxon>
        <taxon>Mycoplasmoidales</taxon>
        <taxon>Metamycoplasmataceae</taxon>
        <taxon>Metamycoplasma</taxon>
    </lineage>
</organism>
<keyword evidence="2 5" id="KW-0812">Transmembrane</keyword>
<evidence type="ECO:0000256" key="3">
    <source>
        <dbReference type="ARBA" id="ARBA00022989"/>
    </source>
</evidence>
<reference evidence="7" key="1">
    <citation type="submission" date="2019-06" db="EMBL/GenBank/DDBJ databases">
        <title>Mycoplasma neophronis type strain whole genome sequence.</title>
        <authorList>
            <person name="Spergser J."/>
        </authorList>
    </citation>
    <scope>NUCLEOTIDE SEQUENCE [LARGE SCALE GENOMIC DNA]</scope>
    <source>
        <strain evidence="7">DSM 24097</strain>
    </source>
</reference>
<comment type="subcellular location">
    <subcellularLocation>
        <location evidence="1">Membrane</location>
        <topology evidence="1">Multi-pass membrane protein</topology>
    </subcellularLocation>
</comment>
<proteinExistence type="predicted"/>
<feature type="transmembrane region" description="Helical" evidence="5">
    <location>
        <begin position="12"/>
        <end position="37"/>
    </location>
</feature>
<dbReference type="EMBL" id="VHHP01000004">
    <property type="protein sequence ID" value="TPR53855.1"/>
    <property type="molecule type" value="Genomic_DNA"/>
</dbReference>
<feature type="domain" description="RDD" evidence="6">
    <location>
        <begin position="8"/>
        <end position="129"/>
    </location>
</feature>
<comment type="caution">
    <text evidence="7">The sequence shown here is derived from an EMBL/GenBank/DDBJ whole genome shotgun (WGS) entry which is preliminary data.</text>
</comment>
<evidence type="ECO:0000256" key="5">
    <source>
        <dbReference type="SAM" id="Phobius"/>
    </source>
</evidence>
<gene>
    <name evidence="7" type="ORF">FJR74_01670</name>
</gene>
<evidence type="ECO:0000313" key="8">
    <source>
        <dbReference type="Proteomes" id="UP000316851"/>
    </source>
</evidence>
<dbReference type="Pfam" id="PF06271">
    <property type="entry name" value="RDD"/>
    <property type="match status" value="1"/>
</dbReference>
<dbReference type="InterPro" id="IPR010432">
    <property type="entry name" value="RDD"/>
</dbReference>
<feature type="transmembrane region" description="Helical" evidence="5">
    <location>
        <begin position="104"/>
        <end position="125"/>
    </location>
</feature>
<evidence type="ECO:0000259" key="6">
    <source>
        <dbReference type="Pfam" id="PF06271"/>
    </source>
</evidence>
<keyword evidence="8" id="KW-1185">Reference proteome</keyword>
<protein>
    <submittedName>
        <fullName evidence="7">RDD family protein</fullName>
    </submittedName>
</protein>
<evidence type="ECO:0000313" key="7">
    <source>
        <dbReference type="EMBL" id="TPR53855.1"/>
    </source>
</evidence>